<dbReference type="EMBL" id="CP006653">
    <property type="protein sequence ID" value="AGT11188.1"/>
    <property type="molecule type" value="Genomic_DNA"/>
</dbReference>
<evidence type="ECO:0000256" key="5">
    <source>
        <dbReference type="ARBA" id="ARBA00022801"/>
    </source>
</evidence>
<keyword evidence="13" id="KW-1185">Reference proteome</keyword>
<dbReference type="Pfam" id="PF03734">
    <property type="entry name" value="YkuD"/>
    <property type="match status" value="1"/>
</dbReference>
<dbReference type="GO" id="GO:0008360">
    <property type="term" value="P:regulation of cell shape"/>
    <property type="evidence" value="ECO:0007669"/>
    <property type="project" value="UniProtKB-UniRule"/>
</dbReference>
<feature type="active site" description="Nucleophile" evidence="9">
    <location>
        <position position="193"/>
    </location>
</feature>
<evidence type="ECO:0000256" key="2">
    <source>
        <dbReference type="ARBA" id="ARBA00005992"/>
    </source>
</evidence>
<dbReference type="RefSeq" id="WP_020952959.1">
    <property type="nucleotide sequence ID" value="NC_022043.1"/>
</dbReference>
<evidence type="ECO:0000256" key="1">
    <source>
        <dbReference type="ARBA" id="ARBA00004752"/>
    </source>
</evidence>
<evidence type="ECO:0000313" key="13">
    <source>
        <dbReference type="Proteomes" id="UP000015480"/>
    </source>
</evidence>
<evidence type="ECO:0000256" key="4">
    <source>
        <dbReference type="ARBA" id="ARBA00022679"/>
    </source>
</evidence>
<geneLocation type="plasmid" evidence="12 13">
    <name>pAMI5</name>
</geneLocation>
<keyword evidence="5" id="KW-0378">Hydrolase</keyword>
<evidence type="ECO:0000259" key="11">
    <source>
        <dbReference type="PROSITE" id="PS52029"/>
    </source>
</evidence>
<dbReference type="InterPro" id="IPR050979">
    <property type="entry name" value="LD-transpeptidase"/>
</dbReference>
<keyword evidence="6 9" id="KW-0133">Cell shape</keyword>
<name>S5YI85_PARAH</name>
<keyword evidence="3" id="KW-0328">Glycosyltransferase</keyword>
<dbReference type="PROSITE" id="PS51257">
    <property type="entry name" value="PROKAR_LIPOPROTEIN"/>
    <property type="match status" value="1"/>
</dbReference>
<reference evidence="12 13" key="1">
    <citation type="journal article" date="2014" name="BMC Genomics">
        <title>Architecture and functions of a multipartite genome of the methylotrophic bacterium Paracoccus aminophilus JCM 7686, containing primary and secondary chromids.</title>
        <authorList>
            <person name="Dziewit L."/>
            <person name="Czarnecki J."/>
            <person name="Wibberg D."/>
            <person name="Radlinska M."/>
            <person name="Mrozek P."/>
            <person name="Szymczak M."/>
            <person name="Schluter A."/>
            <person name="Puhler A."/>
            <person name="Bartosik D."/>
        </authorList>
    </citation>
    <scope>NUCLEOTIDE SEQUENCE [LARGE SCALE GENOMIC DNA]</scope>
    <source>
        <strain evidence="12">JCM 7686</strain>
        <plasmid evidence="13">Plasmid pAMI5</plasmid>
    </source>
</reference>
<proteinExistence type="inferred from homology"/>
<dbReference type="PANTHER" id="PTHR30582">
    <property type="entry name" value="L,D-TRANSPEPTIDASE"/>
    <property type="match status" value="1"/>
</dbReference>
<evidence type="ECO:0000256" key="9">
    <source>
        <dbReference type="PROSITE-ProRule" id="PRU01373"/>
    </source>
</evidence>
<dbReference type="Gene3D" id="2.40.440.10">
    <property type="entry name" value="L,D-transpeptidase catalytic domain-like"/>
    <property type="match status" value="1"/>
</dbReference>
<comment type="pathway">
    <text evidence="1 9">Cell wall biogenesis; peptidoglycan biosynthesis.</text>
</comment>
<gene>
    <name evidence="12" type="ORF">JCM7686_pAMI5p122</name>
</gene>
<keyword evidence="10" id="KW-0732">Signal</keyword>
<keyword evidence="8 9" id="KW-0961">Cell wall biogenesis/degradation</keyword>
<dbReference type="GO" id="GO:0071972">
    <property type="term" value="F:peptidoglycan L,D-transpeptidase activity"/>
    <property type="evidence" value="ECO:0007669"/>
    <property type="project" value="TreeGrafter"/>
</dbReference>
<dbReference type="SUPFAM" id="SSF141523">
    <property type="entry name" value="L,D-transpeptidase catalytic domain-like"/>
    <property type="match status" value="1"/>
</dbReference>
<dbReference type="CDD" id="cd16913">
    <property type="entry name" value="YkuD_like"/>
    <property type="match status" value="1"/>
</dbReference>
<dbReference type="GO" id="GO:0071555">
    <property type="term" value="P:cell wall organization"/>
    <property type="evidence" value="ECO:0007669"/>
    <property type="project" value="UniProtKB-UniRule"/>
</dbReference>
<feature type="domain" description="L,D-TPase catalytic" evidence="11">
    <location>
        <begin position="80"/>
        <end position="217"/>
    </location>
</feature>
<dbReference type="GO" id="GO:0005576">
    <property type="term" value="C:extracellular region"/>
    <property type="evidence" value="ECO:0007669"/>
    <property type="project" value="TreeGrafter"/>
</dbReference>
<dbReference type="GO" id="GO:0018104">
    <property type="term" value="P:peptidoglycan-protein cross-linking"/>
    <property type="evidence" value="ECO:0007669"/>
    <property type="project" value="TreeGrafter"/>
</dbReference>
<dbReference type="KEGG" id="pami:JCM7686_pAMI5p122"/>
<dbReference type="HOGENOM" id="CLU_042399_0_1_5"/>
<dbReference type="PATRIC" id="fig|1367847.3.peg.4156"/>
<dbReference type="PROSITE" id="PS52029">
    <property type="entry name" value="LD_TPASE"/>
    <property type="match status" value="1"/>
</dbReference>
<evidence type="ECO:0000256" key="6">
    <source>
        <dbReference type="ARBA" id="ARBA00022960"/>
    </source>
</evidence>
<keyword evidence="4" id="KW-0808">Transferase</keyword>
<dbReference type="Proteomes" id="UP000015480">
    <property type="component" value="Plasmid pAMI5"/>
</dbReference>
<dbReference type="AlphaFoldDB" id="S5YI85"/>
<dbReference type="OrthoDB" id="9795305at2"/>
<keyword evidence="7 9" id="KW-0573">Peptidoglycan synthesis</keyword>
<comment type="similarity">
    <text evidence="2">Belongs to the YkuD family.</text>
</comment>
<keyword evidence="12" id="KW-0614">Plasmid</keyword>
<feature type="chain" id="PRO_5004534772" evidence="10">
    <location>
        <begin position="23"/>
        <end position="245"/>
    </location>
</feature>
<evidence type="ECO:0000256" key="8">
    <source>
        <dbReference type="ARBA" id="ARBA00023316"/>
    </source>
</evidence>
<sequence length="245" mass="26800">MTPRLFRRSALVATLLLLAACASPPQPEPPPAAPQLPPEVAAHYAGLVDAGIEIPAVPAKYLADRNIRREVDYWSDEKPGTVIVDPWQRFLYYVQPGNRAIRYGVAVGDEGRAFAGTAHIPYSRDWPSWIPTENMIREFPDVYGPLRKGMEGGLMNPLGARALYLHKGNRDTFYRIHGTTDMASIGNATSAGCIRMFHQDVIELERLVRSGARVVVLTEEESGKGTVNPAHEAVAQSAGEAVSLL</sequence>
<feature type="signal peptide" evidence="10">
    <location>
        <begin position="1"/>
        <end position="22"/>
    </location>
</feature>
<dbReference type="InterPro" id="IPR038063">
    <property type="entry name" value="Transpep_catalytic_dom"/>
</dbReference>
<evidence type="ECO:0000256" key="7">
    <source>
        <dbReference type="ARBA" id="ARBA00022984"/>
    </source>
</evidence>
<accession>S5YI85</accession>
<evidence type="ECO:0000256" key="10">
    <source>
        <dbReference type="SAM" id="SignalP"/>
    </source>
</evidence>
<dbReference type="GO" id="GO:0016757">
    <property type="term" value="F:glycosyltransferase activity"/>
    <property type="evidence" value="ECO:0007669"/>
    <property type="project" value="UniProtKB-KW"/>
</dbReference>
<feature type="active site" description="Proton donor/acceptor" evidence="9">
    <location>
        <position position="177"/>
    </location>
</feature>
<evidence type="ECO:0000256" key="3">
    <source>
        <dbReference type="ARBA" id="ARBA00022676"/>
    </source>
</evidence>
<protein>
    <submittedName>
        <fullName evidence="12">ErfK/YbiS/YcfS/YnhG family protein</fullName>
    </submittedName>
</protein>
<dbReference type="InterPro" id="IPR005490">
    <property type="entry name" value="LD_TPept_cat_dom"/>
</dbReference>
<dbReference type="PANTHER" id="PTHR30582:SF24">
    <property type="entry name" value="L,D-TRANSPEPTIDASE ERFK_SRFK-RELATED"/>
    <property type="match status" value="1"/>
</dbReference>
<organism evidence="12 13">
    <name type="scientific">Paracoccus aminophilus JCM 7686</name>
    <dbReference type="NCBI Taxonomy" id="1367847"/>
    <lineage>
        <taxon>Bacteria</taxon>
        <taxon>Pseudomonadati</taxon>
        <taxon>Pseudomonadota</taxon>
        <taxon>Alphaproteobacteria</taxon>
        <taxon>Rhodobacterales</taxon>
        <taxon>Paracoccaceae</taxon>
        <taxon>Paracoccus</taxon>
    </lineage>
</organism>
<evidence type="ECO:0000313" key="12">
    <source>
        <dbReference type="EMBL" id="AGT11188.1"/>
    </source>
</evidence>
<dbReference type="UniPathway" id="UPA00219"/>